<dbReference type="EMBL" id="FQUM01000002">
    <property type="protein sequence ID" value="SHE71057.1"/>
    <property type="molecule type" value="Genomic_DNA"/>
</dbReference>
<reference evidence="1 2" key="1">
    <citation type="submission" date="2016-11" db="EMBL/GenBank/DDBJ databases">
        <authorList>
            <person name="Jaros S."/>
            <person name="Januszkiewicz K."/>
            <person name="Wedrychowicz H."/>
        </authorList>
    </citation>
    <scope>NUCLEOTIDE SEQUENCE [LARGE SCALE GENOMIC DNA]</scope>
    <source>
        <strain evidence="1 2">DSM 26910</strain>
    </source>
</reference>
<keyword evidence="2" id="KW-1185">Reference proteome</keyword>
<dbReference type="AlphaFoldDB" id="A0A1M4VQD9"/>
<dbReference type="STRING" id="1484053.SAMN05444274_102169"/>
<organism evidence="1 2">
    <name type="scientific">Mariniphaga anaerophila</name>
    <dbReference type="NCBI Taxonomy" id="1484053"/>
    <lineage>
        <taxon>Bacteria</taxon>
        <taxon>Pseudomonadati</taxon>
        <taxon>Bacteroidota</taxon>
        <taxon>Bacteroidia</taxon>
        <taxon>Marinilabiliales</taxon>
        <taxon>Prolixibacteraceae</taxon>
        <taxon>Mariniphaga</taxon>
    </lineage>
</organism>
<evidence type="ECO:0000313" key="1">
    <source>
        <dbReference type="EMBL" id="SHE71057.1"/>
    </source>
</evidence>
<accession>A0A1M4VQD9</accession>
<sequence length="35" mass="4003">MEYKLNFIRTNTDMIKDKKIISRPNGAICAESTSI</sequence>
<protein>
    <submittedName>
        <fullName evidence="1">Uncharacterized protein</fullName>
    </submittedName>
</protein>
<dbReference type="Proteomes" id="UP000184164">
    <property type="component" value="Unassembled WGS sequence"/>
</dbReference>
<proteinExistence type="predicted"/>
<gene>
    <name evidence="1" type="ORF">SAMN05444274_102169</name>
</gene>
<evidence type="ECO:0000313" key="2">
    <source>
        <dbReference type="Proteomes" id="UP000184164"/>
    </source>
</evidence>
<name>A0A1M4VQD9_9BACT</name>